<dbReference type="EMBL" id="FQUU01000002">
    <property type="protein sequence ID" value="SHE60318.1"/>
    <property type="molecule type" value="Genomic_DNA"/>
</dbReference>
<reference evidence="1 2" key="1">
    <citation type="submission" date="2016-11" db="EMBL/GenBank/DDBJ databases">
        <authorList>
            <person name="Jaros S."/>
            <person name="Januszkiewicz K."/>
            <person name="Wedrychowicz H."/>
        </authorList>
    </citation>
    <scope>NUCLEOTIDE SEQUENCE [LARGE SCALE GENOMIC DNA]</scope>
    <source>
        <strain evidence="1 2">DSM 18119</strain>
    </source>
</reference>
<evidence type="ECO:0000313" key="1">
    <source>
        <dbReference type="EMBL" id="SHE60318.1"/>
    </source>
</evidence>
<dbReference type="OrthoDB" id="959050at2"/>
<keyword evidence="2" id="KW-1185">Reference proteome</keyword>
<dbReference type="AlphaFoldDB" id="A0A1M4UUG1"/>
<organism evidence="1 2">
    <name type="scientific">Flavisolibacter ginsengisoli DSM 18119</name>
    <dbReference type="NCBI Taxonomy" id="1121884"/>
    <lineage>
        <taxon>Bacteria</taxon>
        <taxon>Pseudomonadati</taxon>
        <taxon>Bacteroidota</taxon>
        <taxon>Chitinophagia</taxon>
        <taxon>Chitinophagales</taxon>
        <taxon>Chitinophagaceae</taxon>
        <taxon>Flavisolibacter</taxon>
    </lineage>
</organism>
<gene>
    <name evidence="1" type="ORF">SAMN02745131_00777</name>
</gene>
<protein>
    <submittedName>
        <fullName evidence="1">Uncharacterized protein</fullName>
    </submittedName>
</protein>
<dbReference type="Proteomes" id="UP000184048">
    <property type="component" value="Unassembled WGS sequence"/>
</dbReference>
<evidence type="ECO:0000313" key="2">
    <source>
        <dbReference type="Proteomes" id="UP000184048"/>
    </source>
</evidence>
<accession>A0A1M4UUG1</accession>
<name>A0A1M4UUG1_9BACT</name>
<proteinExistence type="predicted"/>
<sequence length="113" mass="13459">MLLEIDDNKTIGDLQENFNESFPFLKIEFYDRRYRSIKDYHLLFPLAPNVRVETIRKKHDPGICTIKSWYRVETVEEDLWNNFGLVARIYHYIGNRWVVLTGGETLSPKLKPI</sequence>
<dbReference type="STRING" id="1121884.SAMN02745131_00777"/>